<name>A0A918G2D4_9ACTN</name>
<gene>
    <name evidence="1" type="ORF">GCM10010269_59980</name>
</gene>
<protein>
    <submittedName>
        <fullName evidence="1">Uncharacterized protein</fullName>
    </submittedName>
</protein>
<evidence type="ECO:0000313" key="2">
    <source>
        <dbReference type="Proteomes" id="UP000606194"/>
    </source>
</evidence>
<evidence type="ECO:0000313" key="1">
    <source>
        <dbReference type="EMBL" id="GGS12695.1"/>
    </source>
</evidence>
<organism evidence="1 2">
    <name type="scientific">Streptomyces humidus</name>
    <dbReference type="NCBI Taxonomy" id="52259"/>
    <lineage>
        <taxon>Bacteria</taxon>
        <taxon>Bacillati</taxon>
        <taxon>Actinomycetota</taxon>
        <taxon>Actinomycetes</taxon>
        <taxon>Kitasatosporales</taxon>
        <taxon>Streptomycetaceae</taxon>
        <taxon>Streptomyces</taxon>
    </lineage>
</organism>
<accession>A0A918G2D4</accession>
<reference evidence="1" key="1">
    <citation type="journal article" date="2014" name="Int. J. Syst. Evol. Microbiol.">
        <title>Complete genome sequence of Corynebacterium casei LMG S-19264T (=DSM 44701T), isolated from a smear-ripened cheese.</title>
        <authorList>
            <consortium name="US DOE Joint Genome Institute (JGI-PGF)"/>
            <person name="Walter F."/>
            <person name="Albersmeier A."/>
            <person name="Kalinowski J."/>
            <person name="Ruckert C."/>
        </authorList>
    </citation>
    <scope>NUCLEOTIDE SEQUENCE</scope>
    <source>
        <strain evidence="1">JCM 4386</strain>
    </source>
</reference>
<dbReference type="EMBL" id="BMTL01000028">
    <property type="protein sequence ID" value="GGS12695.1"/>
    <property type="molecule type" value="Genomic_DNA"/>
</dbReference>
<proteinExistence type="predicted"/>
<comment type="caution">
    <text evidence="1">The sequence shown here is derived from an EMBL/GenBank/DDBJ whole genome shotgun (WGS) entry which is preliminary data.</text>
</comment>
<reference evidence="1" key="2">
    <citation type="submission" date="2020-09" db="EMBL/GenBank/DDBJ databases">
        <authorList>
            <person name="Sun Q."/>
            <person name="Ohkuma M."/>
        </authorList>
    </citation>
    <scope>NUCLEOTIDE SEQUENCE</scope>
    <source>
        <strain evidence="1">JCM 4386</strain>
    </source>
</reference>
<keyword evidence="2" id="KW-1185">Reference proteome</keyword>
<sequence>MPDDATHCAYARVYRVLLQAADDLETLRHEGAEVGVEPHAGAAMMAVRLASAVLFPAVPCQTPPWSQDTDRLLDLCVNWRDAAFRVGEFAPVPALRIVTDESGGGGVRSAST</sequence>
<dbReference type="RefSeq" id="WP_190152452.1">
    <property type="nucleotide sequence ID" value="NZ_BMTL01000028.1"/>
</dbReference>
<dbReference type="AlphaFoldDB" id="A0A918G2D4"/>
<dbReference type="Proteomes" id="UP000606194">
    <property type="component" value="Unassembled WGS sequence"/>
</dbReference>